<evidence type="ECO:0000313" key="4">
    <source>
        <dbReference type="Proteomes" id="UP000292447"/>
    </source>
</evidence>
<evidence type="ECO:0000313" key="3">
    <source>
        <dbReference type="EMBL" id="QBM90175.1"/>
    </source>
</evidence>
<feature type="domain" description="Arrestin C-terminal-like" evidence="2">
    <location>
        <begin position="265"/>
        <end position="408"/>
    </location>
</feature>
<accession>A0A4P6XTM4</accession>
<evidence type="ECO:0000259" key="2">
    <source>
        <dbReference type="SMART" id="SM01017"/>
    </source>
</evidence>
<dbReference type="Proteomes" id="UP000292447">
    <property type="component" value="Chromosome V"/>
</dbReference>
<keyword evidence="4" id="KW-1185">Reference proteome</keyword>
<dbReference type="EMBL" id="CP034460">
    <property type="protein sequence ID" value="QBM90175.1"/>
    <property type="molecule type" value="Genomic_DNA"/>
</dbReference>
<feature type="compositionally biased region" description="Low complexity" evidence="1">
    <location>
        <begin position="690"/>
        <end position="718"/>
    </location>
</feature>
<dbReference type="InterPro" id="IPR014752">
    <property type="entry name" value="Arrestin-like_C"/>
</dbReference>
<feature type="region of interest" description="Disordered" evidence="1">
    <location>
        <begin position="541"/>
        <end position="590"/>
    </location>
</feature>
<gene>
    <name evidence="3" type="primary">MPUL0E04160</name>
    <name evidence="3" type="ORF">METSCH_E04160</name>
</gene>
<feature type="region of interest" description="Disordered" evidence="1">
    <location>
        <begin position="111"/>
        <end position="141"/>
    </location>
</feature>
<evidence type="ECO:0000256" key="1">
    <source>
        <dbReference type="SAM" id="MobiDB-lite"/>
    </source>
</evidence>
<dbReference type="GO" id="GO:0005886">
    <property type="term" value="C:plasma membrane"/>
    <property type="evidence" value="ECO:0007669"/>
    <property type="project" value="TreeGrafter"/>
</dbReference>
<feature type="region of interest" description="Disordered" evidence="1">
    <location>
        <begin position="690"/>
        <end position="742"/>
    </location>
</feature>
<dbReference type="PANTHER" id="PTHR11188:SF17">
    <property type="entry name" value="FI21816P1"/>
    <property type="match status" value="1"/>
</dbReference>
<feature type="compositionally biased region" description="Polar residues" evidence="1">
    <location>
        <begin position="541"/>
        <end position="552"/>
    </location>
</feature>
<name>A0A4P6XTM4_9ASCO</name>
<protein>
    <submittedName>
        <fullName evidence="3">Arrestin (Or S-antigen), C-terminal domain</fullName>
    </submittedName>
</protein>
<proteinExistence type="predicted"/>
<organism evidence="3 4">
    <name type="scientific">Metschnikowia aff. pulcherrima</name>
    <dbReference type="NCBI Taxonomy" id="2163413"/>
    <lineage>
        <taxon>Eukaryota</taxon>
        <taxon>Fungi</taxon>
        <taxon>Dikarya</taxon>
        <taxon>Ascomycota</taxon>
        <taxon>Saccharomycotina</taxon>
        <taxon>Pichiomycetes</taxon>
        <taxon>Metschnikowiaceae</taxon>
        <taxon>Metschnikowia</taxon>
    </lineage>
</organism>
<dbReference type="GO" id="GO:0030674">
    <property type="term" value="F:protein-macromolecule adaptor activity"/>
    <property type="evidence" value="ECO:0007669"/>
    <property type="project" value="TreeGrafter"/>
</dbReference>
<dbReference type="SMART" id="SM01017">
    <property type="entry name" value="Arrestin_C"/>
    <property type="match status" value="1"/>
</dbReference>
<dbReference type="Gene3D" id="2.60.40.640">
    <property type="match status" value="1"/>
</dbReference>
<dbReference type="AlphaFoldDB" id="A0A4P6XTM4"/>
<dbReference type="GO" id="GO:0070086">
    <property type="term" value="P:ubiquitin-dependent endocytosis"/>
    <property type="evidence" value="ECO:0007669"/>
    <property type="project" value="TreeGrafter"/>
</dbReference>
<dbReference type="InterPro" id="IPR050357">
    <property type="entry name" value="Arrestin_domain-protein"/>
</dbReference>
<dbReference type="PANTHER" id="PTHR11188">
    <property type="entry name" value="ARRESTIN DOMAIN CONTAINING PROTEIN"/>
    <property type="match status" value="1"/>
</dbReference>
<dbReference type="GO" id="GO:0005829">
    <property type="term" value="C:cytosol"/>
    <property type="evidence" value="ECO:0007669"/>
    <property type="project" value="TreeGrafter"/>
</dbReference>
<dbReference type="GO" id="GO:0031625">
    <property type="term" value="F:ubiquitin protein ligase binding"/>
    <property type="evidence" value="ECO:0007669"/>
    <property type="project" value="TreeGrafter"/>
</dbReference>
<feature type="compositionally biased region" description="Polar residues" evidence="1">
    <location>
        <begin position="120"/>
        <end position="130"/>
    </location>
</feature>
<dbReference type="InterPro" id="IPR011022">
    <property type="entry name" value="Arrestin_C-like"/>
</dbReference>
<sequence length="742" mass="80790">MPKQNHTSKLTSLFEIRLKNMDHDVIMLKGLEHNAASAFISGKIVLSVTEPITVKKISLKLYGTLRLRWPDVPRPPANRPSKFEKKVYEYSWDSNEFSKYLSNMYVNTSSGAGGSAPQDKGQSTNPSKVSTPLHLSKAHSLKGSTTSLKNLGMSLRSMSSTSLSHLSNAPAHVSLAASSASGSGKGHHILVQGNYEIPFHAILPGDMPESVEGLPGANVVYKLEAQIERGKFHNTLITKKHTRVVRTMTTDAAELSETMAVDNTWPKKVEYSLSVPSKALAIGSGTPVSMMLVPLLKGLQLGEIRMTLVEMYSFVSYIPPPYTSERVVCEKVIPAPKEDDDNYQMDKWEITSFLKIPPNLSKCTQDCDIQTHLKVRHKLKFVIGLKNPDGHTSELRASLPVQLFISPFVGIRARNEDDDDEVTLGVPEEEDLFNFDPNAVSQTSLDQLNSDATVDSGALRSNPHSASSFTGLVAPPVYEKHVYDQLWTDVSPMESPLASGVQTPRSLYSRPAAGDMLQFSMSAIDTAKLSENLRQLSIQRQLQEGQEGSRASTPGRATFNLDGDLESSDYFSRGRPNLSHTGSSGQVGQTGTAGALLSPAWFSPVHLSRANSETNLNQSTLSKVPSYNEAMKSAVEDTLSPKYMPPLPGSLIDLAEVNRRFEENTARGQGAASPNHMAHSRNKLFLSRASSFSRGASRTSSNDSSPSNSRNVSLNNLNALAGDSTGRAPSKRLTKATFSMAP</sequence>
<dbReference type="InterPro" id="IPR014756">
    <property type="entry name" value="Ig_E-set"/>
</dbReference>
<dbReference type="Pfam" id="PF02752">
    <property type="entry name" value="Arrestin_C"/>
    <property type="match status" value="1"/>
</dbReference>
<reference evidence="4" key="1">
    <citation type="submission" date="2019-03" db="EMBL/GenBank/DDBJ databases">
        <title>Snf2 controls pulcherriminic acid biosynthesis and connects pigmentation and antifungal activity of the yeast Metschnikowia pulcherrima.</title>
        <authorList>
            <person name="Gore-Lloyd D."/>
            <person name="Sumann I."/>
            <person name="Brachmann A.O."/>
            <person name="Schneeberger K."/>
            <person name="Ortiz-Merino R.A."/>
            <person name="Moreno-Beltran M."/>
            <person name="Schlaefli M."/>
            <person name="Kirner P."/>
            <person name="Santos Kron A."/>
            <person name="Wolfe K.H."/>
            <person name="Piel J."/>
            <person name="Ahrens C.H."/>
            <person name="Henk D."/>
            <person name="Freimoser F.M."/>
        </authorList>
    </citation>
    <scope>NUCLEOTIDE SEQUENCE [LARGE SCALE GENOMIC DNA]</scope>
    <source>
        <strain evidence="4">APC 1.2</strain>
    </source>
</reference>
<dbReference type="STRING" id="2163413.A0A4P6XTM4"/>
<dbReference type="SUPFAM" id="SSF81296">
    <property type="entry name" value="E set domains"/>
    <property type="match status" value="1"/>
</dbReference>